<dbReference type="Pfam" id="PF12225">
    <property type="entry name" value="DUF5981"/>
    <property type="match status" value="1"/>
</dbReference>
<dbReference type="Proteomes" id="UP001589750">
    <property type="component" value="Unassembled WGS sequence"/>
</dbReference>
<organism evidence="3 4">
    <name type="scientific">Nocardioides plantarum</name>
    <dbReference type="NCBI Taxonomy" id="29299"/>
    <lineage>
        <taxon>Bacteria</taxon>
        <taxon>Bacillati</taxon>
        <taxon>Actinomycetota</taxon>
        <taxon>Actinomycetes</taxon>
        <taxon>Propionibacteriales</taxon>
        <taxon>Nocardioidaceae</taxon>
        <taxon>Nocardioides</taxon>
    </lineage>
</organism>
<proteinExistence type="predicted"/>
<gene>
    <name evidence="3" type="ORF">ACFFRI_21100</name>
</gene>
<dbReference type="InterPro" id="IPR022026">
    <property type="entry name" value="DUF5981"/>
</dbReference>
<reference evidence="3 4" key="1">
    <citation type="submission" date="2024-09" db="EMBL/GenBank/DDBJ databases">
        <authorList>
            <person name="Sun Q."/>
            <person name="Mori K."/>
        </authorList>
    </citation>
    <scope>NUCLEOTIDE SEQUENCE [LARGE SCALE GENOMIC DNA]</scope>
    <source>
        <strain evidence="3 4">JCM 9626</strain>
    </source>
</reference>
<protein>
    <submittedName>
        <fullName evidence="3">Methylenetetrahydrofolate reductase C-terminal domain-containing protein</fullName>
    </submittedName>
</protein>
<feature type="domain" description="Methylene-tetrahydrofolate reductase C-terminal-like" evidence="2">
    <location>
        <begin position="6"/>
        <end position="39"/>
    </location>
</feature>
<name>A0ABV5KFN8_9ACTN</name>
<evidence type="ECO:0000256" key="1">
    <source>
        <dbReference type="ARBA" id="ARBA00023002"/>
    </source>
</evidence>
<dbReference type="RefSeq" id="WP_140009141.1">
    <property type="nucleotide sequence ID" value="NZ_JBHMDG010000034.1"/>
</dbReference>
<dbReference type="SUPFAM" id="SSF51730">
    <property type="entry name" value="FAD-linked oxidoreductase"/>
    <property type="match status" value="1"/>
</dbReference>
<evidence type="ECO:0000259" key="2">
    <source>
        <dbReference type="Pfam" id="PF12225"/>
    </source>
</evidence>
<keyword evidence="1" id="KW-0560">Oxidoreductase</keyword>
<evidence type="ECO:0000313" key="4">
    <source>
        <dbReference type="Proteomes" id="UP001589750"/>
    </source>
</evidence>
<dbReference type="EMBL" id="JBHMDG010000034">
    <property type="protein sequence ID" value="MFB9315554.1"/>
    <property type="molecule type" value="Genomic_DNA"/>
</dbReference>
<dbReference type="InterPro" id="IPR029041">
    <property type="entry name" value="FAD-linked_oxidoreductase-like"/>
</dbReference>
<accession>A0ABV5KFN8</accession>
<evidence type="ECO:0000313" key="3">
    <source>
        <dbReference type="EMBL" id="MFB9315554.1"/>
    </source>
</evidence>
<sequence>MTEADVATCPKHMTFGPCGGVRDDGSCEMRAHPCPFALTAEPVAWTDPPRSEPPPSSGLLAALATGRAVITDLSLPPYDAEAVAAMTRLLADSCDAFLVGEHQSRPDFPPVLMAQLIRGAGGVPWLTLACRDRNRVVLEQEVTGLRLAGVDGVLCVTGDGRAPGVRDGVTQVFDLDGTELAALAAAAGLAVAVPESPDAFPRELRPGRLVEKQRAGAHVAFLNHVGSPARVATYVARARDLGLTIPVVAGVAVYTDERSARVLQSFPGLQLDDARVERVLAAPDTRAAGIEAAVEEARALLAIDGVAGVDLSGRGSSRGEFHEAEVKAEIGYRLRDAS</sequence>
<keyword evidence="4" id="KW-1185">Reference proteome</keyword>
<dbReference type="Gene3D" id="3.20.20.220">
    <property type="match status" value="1"/>
</dbReference>
<comment type="caution">
    <text evidence="3">The sequence shown here is derived from an EMBL/GenBank/DDBJ whole genome shotgun (WGS) entry which is preliminary data.</text>
</comment>